<evidence type="ECO:0000256" key="1">
    <source>
        <dbReference type="SAM" id="Phobius"/>
    </source>
</evidence>
<accession>A0ABV0QI28</accession>
<dbReference type="Proteomes" id="UP001434883">
    <property type="component" value="Unassembled WGS sequence"/>
</dbReference>
<keyword evidence="3" id="KW-1185">Reference proteome</keyword>
<gene>
    <name evidence="2" type="ORF">XENOCAPTIV_013376</name>
</gene>
<feature type="non-terminal residue" evidence="2">
    <location>
        <position position="1"/>
    </location>
</feature>
<feature type="transmembrane region" description="Helical" evidence="1">
    <location>
        <begin position="13"/>
        <end position="38"/>
    </location>
</feature>
<protein>
    <submittedName>
        <fullName evidence="2">Uncharacterized protein</fullName>
    </submittedName>
</protein>
<keyword evidence="1" id="KW-0472">Membrane</keyword>
<keyword evidence="1" id="KW-1133">Transmembrane helix</keyword>
<feature type="non-terminal residue" evidence="2">
    <location>
        <position position="97"/>
    </location>
</feature>
<name>A0ABV0QI28_9TELE</name>
<feature type="transmembrane region" description="Helical" evidence="1">
    <location>
        <begin position="77"/>
        <end position="96"/>
    </location>
</feature>
<sequence>NKQEMELSDSLGVIIWINIRVCLPFTFLLITLCCLVRLDHVPVPYYMNLLLSNLIQLIILIALPLHQEIHTRYFVSFYIYACWVMTSICFRMIIALE</sequence>
<keyword evidence="1" id="KW-0812">Transmembrane</keyword>
<organism evidence="2 3">
    <name type="scientific">Xenoophorus captivus</name>
    <dbReference type="NCBI Taxonomy" id="1517983"/>
    <lineage>
        <taxon>Eukaryota</taxon>
        <taxon>Metazoa</taxon>
        <taxon>Chordata</taxon>
        <taxon>Craniata</taxon>
        <taxon>Vertebrata</taxon>
        <taxon>Euteleostomi</taxon>
        <taxon>Actinopterygii</taxon>
        <taxon>Neopterygii</taxon>
        <taxon>Teleostei</taxon>
        <taxon>Neoteleostei</taxon>
        <taxon>Acanthomorphata</taxon>
        <taxon>Ovalentaria</taxon>
        <taxon>Atherinomorphae</taxon>
        <taxon>Cyprinodontiformes</taxon>
        <taxon>Goodeidae</taxon>
        <taxon>Xenoophorus</taxon>
    </lineage>
</organism>
<comment type="caution">
    <text evidence="2">The sequence shown here is derived from an EMBL/GenBank/DDBJ whole genome shotgun (WGS) entry which is preliminary data.</text>
</comment>
<evidence type="ECO:0000313" key="3">
    <source>
        <dbReference type="Proteomes" id="UP001434883"/>
    </source>
</evidence>
<reference evidence="2 3" key="1">
    <citation type="submission" date="2021-06" db="EMBL/GenBank/DDBJ databases">
        <authorList>
            <person name="Palmer J.M."/>
        </authorList>
    </citation>
    <scope>NUCLEOTIDE SEQUENCE [LARGE SCALE GENOMIC DNA]</scope>
    <source>
        <strain evidence="2 3">XC_2019</strain>
        <tissue evidence="2">Muscle</tissue>
    </source>
</reference>
<proteinExistence type="predicted"/>
<evidence type="ECO:0000313" key="2">
    <source>
        <dbReference type="EMBL" id="MEQ2195475.1"/>
    </source>
</evidence>
<feature type="transmembrane region" description="Helical" evidence="1">
    <location>
        <begin position="45"/>
        <end position="65"/>
    </location>
</feature>
<dbReference type="EMBL" id="JAHRIN010011194">
    <property type="protein sequence ID" value="MEQ2195475.1"/>
    <property type="molecule type" value="Genomic_DNA"/>
</dbReference>